<comment type="similarity">
    <text evidence="2">Belongs to the complex I subunit 4L family.</text>
</comment>
<comment type="subcellular location">
    <subcellularLocation>
        <location evidence="1">Membrane</location>
        <topology evidence="1">Multi-pass membrane protein</topology>
    </subcellularLocation>
</comment>
<keyword evidence="8 11" id="KW-0472">Membrane</keyword>
<keyword evidence="7" id="KW-0520">NAD</keyword>
<reference evidence="12" key="2">
    <citation type="journal article" date="2016" name="Mitochondrial DNA">
        <title>The complete mitochondrial genome of Baikalian amphipoda Eulimnogammarus vittatus Dybowsky, 1874.</title>
        <authorList>
            <person name="Romanova E.V."/>
            <person name="Mikhailov K.V."/>
            <person name="Logacheva M.D."/>
            <person name="Kamaltynov R.M."/>
            <person name="Aleoshin V.V."/>
            <person name="Sherbakov D.Y."/>
        </authorList>
    </citation>
    <scope>NUCLEOTIDE SEQUENCE</scope>
</reference>
<keyword evidence="5" id="KW-1278">Translocase</keyword>
<organism evidence="12">
    <name type="scientific">Eulimnogammarus vittatus</name>
    <name type="common">Baikalian amphipod</name>
    <dbReference type="NCBI Taxonomy" id="58370"/>
    <lineage>
        <taxon>Eukaryota</taxon>
        <taxon>Metazoa</taxon>
        <taxon>Ecdysozoa</taxon>
        <taxon>Arthropoda</taxon>
        <taxon>Crustacea</taxon>
        <taxon>Multicrustacea</taxon>
        <taxon>Malacostraca</taxon>
        <taxon>Eumalacostraca</taxon>
        <taxon>Peracarida</taxon>
        <taxon>Amphipoda</taxon>
        <taxon>Senticaudata</taxon>
        <taxon>Gammarida</taxon>
        <taxon>Gammaridira</taxon>
        <taxon>Gammaroidea</taxon>
        <taxon>Eulimnogammaridae</taxon>
        <taxon>Eulimnogammarinae</taxon>
        <taxon>Eulimnogammarus</taxon>
    </lineage>
</organism>
<evidence type="ECO:0000256" key="2">
    <source>
        <dbReference type="ARBA" id="ARBA00010519"/>
    </source>
</evidence>
<reference evidence="12" key="1">
    <citation type="journal article" date="2016" name="BMC Genomics">
        <title>Evolution of mitochondrial genomes in Baikalian amphipods.</title>
        <authorList>
            <person name="Romanova E.V."/>
            <person name="Aleoshin V.V."/>
            <person name="Kamaltynov R.M."/>
            <person name="Mikhailov K.V."/>
            <person name="Logacheva M.D."/>
            <person name="Sirotinina E.A."/>
            <person name="Gornov A.Y."/>
            <person name="Anikin A.S."/>
            <person name="Sherbakov D.Y."/>
        </authorList>
    </citation>
    <scope>NUCLEOTIDE SEQUENCE</scope>
</reference>
<evidence type="ECO:0000256" key="11">
    <source>
        <dbReference type="SAM" id="Phobius"/>
    </source>
</evidence>
<feature type="transmembrane region" description="Helical" evidence="11">
    <location>
        <begin position="57"/>
        <end position="82"/>
    </location>
</feature>
<dbReference type="Pfam" id="PF00420">
    <property type="entry name" value="Oxidored_q2"/>
    <property type="match status" value="1"/>
</dbReference>
<sequence length="97" mass="10780">MMFYTEGSVSLGLLVGSLSFILNYGHLLSSLLSLEFMSLMIYLWLSVSSVWTGNEFLFSLFYLVMVACESVLGLSLLISSAYSHGVDYMKSYNSLSC</sequence>
<keyword evidence="4 11" id="KW-0812">Transmembrane</keyword>
<dbReference type="SMR" id="A0A0U1XH57"/>
<dbReference type="InterPro" id="IPR039428">
    <property type="entry name" value="NUOK/Mnh_C1-like"/>
</dbReference>
<dbReference type="GO" id="GO:0008137">
    <property type="term" value="F:NADH dehydrogenase (ubiquinone) activity"/>
    <property type="evidence" value="ECO:0007669"/>
    <property type="project" value="UniProtKB-EC"/>
</dbReference>
<evidence type="ECO:0000256" key="4">
    <source>
        <dbReference type="ARBA" id="ARBA00022692"/>
    </source>
</evidence>
<keyword evidence="6 11" id="KW-1133">Transmembrane helix</keyword>
<proteinExistence type="inferred from homology"/>
<evidence type="ECO:0000256" key="10">
    <source>
        <dbReference type="ARBA" id="ARBA00049551"/>
    </source>
</evidence>
<evidence type="ECO:0000256" key="6">
    <source>
        <dbReference type="ARBA" id="ARBA00022989"/>
    </source>
</evidence>
<dbReference type="GO" id="GO:0016020">
    <property type="term" value="C:membrane"/>
    <property type="evidence" value="ECO:0007669"/>
    <property type="project" value="UniProtKB-SubCell"/>
</dbReference>
<evidence type="ECO:0000256" key="9">
    <source>
        <dbReference type="ARBA" id="ARBA00031586"/>
    </source>
</evidence>
<gene>
    <name evidence="12" type="primary">ND4L</name>
</gene>
<dbReference type="CTD" id="4539"/>
<protein>
    <recommendedName>
        <fullName evidence="3">NADH-ubiquinone oxidoreductase chain 4L</fullName>
    </recommendedName>
    <alternativeName>
        <fullName evidence="9">NADH dehydrogenase subunit 4L</fullName>
    </alternativeName>
</protein>
<comment type="catalytic activity">
    <reaction evidence="10">
        <text>a ubiquinone + NADH + 5 H(+)(in) = a ubiquinol + NAD(+) + 4 H(+)(out)</text>
        <dbReference type="Rhea" id="RHEA:29091"/>
        <dbReference type="Rhea" id="RHEA-COMP:9565"/>
        <dbReference type="Rhea" id="RHEA-COMP:9566"/>
        <dbReference type="ChEBI" id="CHEBI:15378"/>
        <dbReference type="ChEBI" id="CHEBI:16389"/>
        <dbReference type="ChEBI" id="CHEBI:17976"/>
        <dbReference type="ChEBI" id="CHEBI:57540"/>
        <dbReference type="ChEBI" id="CHEBI:57945"/>
        <dbReference type="EC" id="7.1.1.2"/>
    </reaction>
</comment>
<evidence type="ECO:0000256" key="3">
    <source>
        <dbReference type="ARBA" id="ARBA00016612"/>
    </source>
</evidence>
<geneLocation type="mitochondrion" evidence="12"/>
<accession>A0A0U1XH57</accession>
<feature type="transmembrane region" description="Helical" evidence="11">
    <location>
        <begin position="20"/>
        <end position="45"/>
    </location>
</feature>
<evidence type="ECO:0000256" key="8">
    <source>
        <dbReference type="ARBA" id="ARBA00023136"/>
    </source>
</evidence>
<evidence type="ECO:0000256" key="5">
    <source>
        <dbReference type="ARBA" id="ARBA00022967"/>
    </source>
</evidence>
<evidence type="ECO:0000313" key="12">
    <source>
        <dbReference type="EMBL" id="AIT99452.1"/>
    </source>
</evidence>
<dbReference type="EMBL" id="KM287572">
    <property type="protein sequence ID" value="AIT99452.1"/>
    <property type="molecule type" value="Genomic_DNA"/>
</dbReference>
<evidence type="ECO:0000256" key="1">
    <source>
        <dbReference type="ARBA" id="ARBA00004141"/>
    </source>
</evidence>
<dbReference type="Gene3D" id="1.10.287.3510">
    <property type="match status" value="1"/>
</dbReference>
<name>A0A0U1XH57_EULVI</name>
<dbReference type="GeneID" id="22161788"/>
<dbReference type="RefSeq" id="YP_009107168.1">
    <property type="nucleotide sequence ID" value="NC_025564.1"/>
</dbReference>
<dbReference type="AlphaFoldDB" id="A0A0U1XH57"/>
<evidence type="ECO:0000256" key="7">
    <source>
        <dbReference type="ARBA" id="ARBA00023027"/>
    </source>
</evidence>
<keyword evidence="12" id="KW-0496">Mitochondrion</keyword>